<dbReference type="EMBL" id="JANPWB010000012">
    <property type="protein sequence ID" value="KAJ1117213.1"/>
    <property type="molecule type" value="Genomic_DNA"/>
</dbReference>
<dbReference type="AlphaFoldDB" id="A0AAV7NS78"/>
<proteinExistence type="predicted"/>
<accession>A0AAV7NS78</accession>
<evidence type="ECO:0000256" key="1">
    <source>
        <dbReference type="SAM" id="MobiDB-lite"/>
    </source>
</evidence>
<sequence length="200" mass="21784">MRELGSDSIGKLKVVLPRLEQELKNALKLKDFYQYTFYFAKNPAQKVLDLEMTNAKGVATPATKWWHSSEAPAPEAAKTCANESLNHLHCRWVGDLNTLHYWRAGEEQDAELTWLEQRRTALHVGRPGVTYEAPTGAAGEPVAAGYRAPPGCVIFLPRAESCCWAATSECNFTISASPGTIGPGPRRSVAQAGVTGGVKE</sequence>
<name>A0AAV7NS78_PLEWA</name>
<reference evidence="2" key="1">
    <citation type="journal article" date="2022" name="bioRxiv">
        <title>Sequencing and chromosome-scale assembly of the giantPleurodeles waltlgenome.</title>
        <authorList>
            <person name="Brown T."/>
            <person name="Elewa A."/>
            <person name="Iarovenko S."/>
            <person name="Subramanian E."/>
            <person name="Araus A.J."/>
            <person name="Petzold A."/>
            <person name="Susuki M."/>
            <person name="Suzuki K.-i.T."/>
            <person name="Hayashi T."/>
            <person name="Toyoda A."/>
            <person name="Oliveira C."/>
            <person name="Osipova E."/>
            <person name="Leigh N.D."/>
            <person name="Simon A."/>
            <person name="Yun M.H."/>
        </authorList>
    </citation>
    <scope>NUCLEOTIDE SEQUENCE</scope>
    <source>
        <strain evidence="2">20211129_DDA</strain>
        <tissue evidence="2">Liver</tissue>
    </source>
</reference>
<protein>
    <submittedName>
        <fullName evidence="2">Uncharacterized protein</fullName>
    </submittedName>
</protein>
<feature type="region of interest" description="Disordered" evidence="1">
    <location>
        <begin position="181"/>
        <end position="200"/>
    </location>
</feature>
<dbReference type="Proteomes" id="UP001066276">
    <property type="component" value="Chromosome 8"/>
</dbReference>
<comment type="caution">
    <text evidence="2">The sequence shown here is derived from an EMBL/GenBank/DDBJ whole genome shotgun (WGS) entry which is preliminary data.</text>
</comment>
<evidence type="ECO:0000313" key="3">
    <source>
        <dbReference type="Proteomes" id="UP001066276"/>
    </source>
</evidence>
<organism evidence="2 3">
    <name type="scientific">Pleurodeles waltl</name>
    <name type="common">Iberian ribbed newt</name>
    <dbReference type="NCBI Taxonomy" id="8319"/>
    <lineage>
        <taxon>Eukaryota</taxon>
        <taxon>Metazoa</taxon>
        <taxon>Chordata</taxon>
        <taxon>Craniata</taxon>
        <taxon>Vertebrata</taxon>
        <taxon>Euteleostomi</taxon>
        <taxon>Amphibia</taxon>
        <taxon>Batrachia</taxon>
        <taxon>Caudata</taxon>
        <taxon>Salamandroidea</taxon>
        <taxon>Salamandridae</taxon>
        <taxon>Pleurodelinae</taxon>
        <taxon>Pleurodeles</taxon>
    </lineage>
</organism>
<gene>
    <name evidence="2" type="ORF">NDU88_005413</name>
</gene>
<dbReference type="Gene3D" id="1.10.238.10">
    <property type="entry name" value="EF-hand"/>
    <property type="match status" value="1"/>
</dbReference>
<evidence type="ECO:0000313" key="2">
    <source>
        <dbReference type="EMBL" id="KAJ1117213.1"/>
    </source>
</evidence>
<keyword evidence="3" id="KW-1185">Reference proteome</keyword>